<dbReference type="GO" id="GO:0004527">
    <property type="term" value="F:exonuclease activity"/>
    <property type="evidence" value="ECO:0007669"/>
    <property type="project" value="UniProtKB-KW"/>
</dbReference>
<dbReference type="GO" id="GO:0016818">
    <property type="term" value="F:hydrolase activity, acting on acid anhydrides, in phosphorus-containing anhydrides"/>
    <property type="evidence" value="ECO:0007669"/>
    <property type="project" value="InterPro"/>
</dbReference>
<dbReference type="InterPro" id="IPR010614">
    <property type="entry name" value="RAD3-like_helicase_DEAD"/>
</dbReference>
<evidence type="ECO:0000256" key="5">
    <source>
        <dbReference type="ARBA" id="ARBA00022763"/>
    </source>
</evidence>
<feature type="domain" description="Helicase ATP-binding" evidence="16">
    <location>
        <begin position="181"/>
        <end position="441"/>
    </location>
</feature>
<dbReference type="Proteomes" id="UP000322139">
    <property type="component" value="Unassembled WGS sequence"/>
</dbReference>
<keyword evidence="8" id="KW-0269">Exonuclease</keyword>
<proteinExistence type="inferred from homology"/>
<organism evidence="17 18">
    <name type="scientific">Bacillus infantis</name>
    <dbReference type="NCBI Taxonomy" id="324767"/>
    <lineage>
        <taxon>Bacteria</taxon>
        <taxon>Bacillati</taxon>
        <taxon>Bacillota</taxon>
        <taxon>Bacilli</taxon>
        <taxon>Bacillales</taxon>
        <taxon>Bacillaceae</taxon>
        <taxon>Bacillus</taxon>
    </lineage>
</organism>
<evidence type="ECO:0000256" key="11">
    <source>
        <dbReference type="ARBA" id="ARBA00023014"/>
    </source>
</evidence>
<reference evidence="17 18" key="1">
    <citation type="submission" date="2019-08" db="EMBL/GenBank/DDBJ databases">
        <title>Bacillus genomes from the desert of Cuatro Cienegas, Coahuila.</title>
        <authorList>
            <person name="Olmedo-Alvarez G."/>
        </authorList>
    </citation>
    <scope>NUCLEOTIDE SEQUENCE [LARGE SCALE GENOMIC DNA]</scope>
    <source>
        <strain evidence="17 18">CH446_14T</strain>
    </source>
</reference>
<evidence type="ECO:0000256" key="4">
    <source>
        <dbReference type="ARBA" id="ARBA00022741"/>
    </source>
</evidence>
<gene>
    <name evidence="17" type="ORF">FZD51_23460</name>
</gene>
<evidence type="ECO:0000313" key="18">
    <source>
        <dbReference type="Proteomes" id="UP000322139"/>
    </source>
</evidence>
<evidence type="ECO:0000256" key="6">
    <source>
        <dbReference type="ARBA" id="ARBA00022801"/>
    </source>
</evidence>
<evidence type="ECO:0000259" key="16">
    <source>
        <dbReference type="PROSITE" id="PS51193"/>
    </source>
</evidence>
<dbReference type="Gene3D" id="1.10.275.30">
    <property type="match status" value="1"/>
</dbReference>
<dbReference type="GO" id="GO:0046872">
    <property type="term" value="F:metal ion binding"/>
    <property type="evidence" value="ECO:0007669"/>
    <property type="project" value="UniProtKB-KW"/>
</dbReference>
<evidence type="ECO:0000256" key="8">
    <source>
        <dbReference type="ARBA" id="ARBA00022839"/>
    </source>
</evidence>
<dbReference type="InterPro" id="IPR027417">
    <property type="entry name" value="P-loop_NTPase"/>
</dbReference>
<keyword evidence="14" id="KW-0413">Isomerase</keyword>
<dbReference type="Pfam" id="PF06733">
    <property type="entry name" value="DEAD_2"/>
    <property type="match status" value="1"/>
</dbReference>
<keyword evidence="10" id="KW-0408">Iron</keyword>
<dbReference type="PANTHER" id="PTHR11472">
    <property type="entry name" value="DNA REPAIR DEAD HELICASE RAD3/XP-D SUBFAMILY MEMBER"/>
    <property type="match status" value="1"/>
</dbReference>
<evidence type="ECO:0000256" key="15">
    <source>
        <dbReference type="ARBA" id="ARBA00038058"/>
    </source>
</evidence>
<dbReference type="Pfam" id="PF13307">
    <property type="entry name" value="Helicase_C_2"/>
    <property type="match status" value="1"/>
</dbReference>
<keyword evidence="12" id="KW-0238">DNA-binding</keyword>
<dbReference type="SMART" id="SM00488">
    <property type="entry name" value="DEXDc2"/>
    <property type="match status" value="1"/>
</dbReference>
<dbReference type="Pfam" id="PF12705">
    <property type="entry name" value="PDDEXK_1"/>
    <property type="match status" value="1"/>
</dbReference>
<dbReference type="PANTHER" id="PTHR11472:SF34">
    <property type="entry name" value="REGULATOR OF TELOMERE ELONGATION HELICASE 1"/>
    <property type="match status" value="1"/>
</dbReference>
<dbReference type="InterPro" id="IPR011604">
    <property type="entry name" value="PDDEXK-like_dom_sf"/>
</dbReference>
<dbReference type="EMBL" id="VTER01000017">
    <property type="protein sequence ID" value="TYS41881.1"/>
    <property type="molecule type" value="Genomic_DNA"/>
</dbReference>
<dbReference type="GO" id="GO:0005524">
    <property type="term" value="F:ATP binding"/>
    <property type="evidence" value="ECO:0007669"/>
    <property type="project" value="UniProtKB-KW"/>
</dbReference>
<comment type="caution">
    <text evidence="17">The sequence shown here is derived from an EMBL/GenBank/DDBJ whole genome shotgun (WGS) entry which is preliminary data.</text>
</comment>
<dbReference type="PROSITE" id="PS51193">
    <property type="entry name" value="HELICASE_ATP_BIND_2"/>
    <property type="match status" value="1"/>
</dbReference>
<dbReference type="Gene3D" id="3.40.50.300">
    <property type="entry name" value="P-loop containing nucleotide triphosphate hydrolases"/>
    <property type="match status" value="2"/>
</dbReference>
<keyword evidence="1" id="KW-0004">4Fe-4S</keyword>
<evidence type="ECO:0000256" key="1">
    <source>
        <dbReference type="ARBA" id="ARBA00022485"/>
    </source>
</evidence>
<dbReference type="GO" id="GO:0051539">
    <property type="term" value="F:4 iron, 4 sulfur cluster binding"/>
    <property type="evidence" value="ECO:0007669"/>
    <property type="project" value="UniProtKB-KW"/>
</dbReference>
<dbReference type="AlphaFoldDB" id="A0A5D4QVG8"/>
<keyword evidence="6" id="KW-0378">Hydrolase</keyword>
<dbReference type="InterPro" id="IPR014013">
    <property type="entry name" value="Helic_SF1/SF2_ATP-bd_DinG/Rad3"/>
</dbReference>
<evidence type="ECO:0000256" key="9">
    <source>
        <dbReference type="ARBA" id="ARBA00022840"/>
    </source>
</evidence>
<keyword evidence="9" id="KW-0067">ATP-binding</keyword>
<dbReference type="SUPFAM" id="SSF52540">
    <property type="entry name" value="P-loop containing nucleoside triphosphate hydrolases"/>
    <property type="match status" value="2"/>
</dbReference>
<evidence type="ECO:0000256" key="13">
    <source>
        <dbReference type="ARBA" id="ARBA00023204"/>
    </source>
</evidence>
<evidence type="ECO:0000256" key="14">
    <source>
        <dbReference type="ARBA" id="ARBA00023235"/>
    </source>
</evidence>
<evidence type="ECO:0000256" key="2">
    <source>
        <dbReference type="ARBA" id="ARBA00022722"/>
    </source>
</evidence>
<evidence type="ECO:0000256" key="3">
    <source>
        <dbReference type="ARBA" id="ARBA00022723"/>
    </source>
</evidence>
<dbReference type="GO" id="GO:0006281">
    <property type="term" value="P:DNA repair"/>
    <property type="evidence" value="ECO:0007669"/>
    <property type="project" value="UniProtKB-KW"/>
</dbReference>
<keyword evidence="3" id="KW-0479">Metal-binding</keyword>
<dbReference type="GO" id="GO:0003678">
    <property type="term" value="F:DNA helicase activity"/>
    <property type="evidence" value="ECO:0007669"/>
    <property type="project" value="InterPro"/>
</dbReference>
<evidence type="ECO:0000256" key="7">
    <source>
        <dbReference type="ARBA" id="ARBA00022806"/>
    </source>
</evidence>
<dbReference type="RefSeq" id="WP_148976938.1">
    <property type="nucleotide sequence ID" value="NZ_VTER01000017.1"/>
</dbReference>
<dbReference type="InterPro" id="IPR038726">
    <property type="entry name" value="PDDEXK_AddAB-type"/>
</dbReference>
<dbReference type="SMART" id="SM00491">
    <property type="entry name" value="HELICc2"/>
    <property type="match status" value="1"/>
</dbReference>
<protein>
    <submittedName>
        <fullName evidence="17">DEAD/DEAH box helicase</fullName>
    </submittedName>
</protein>
<keyword evidence="4" id="KW-0547">Nucleotide-binding</keyword>
<accession>A0A5D4QVG8</accession>
<name>A0A5D4QVG8_9BACI</name>
<comment type="similarity">
    <text evidence="15">Belongs to the helicase family. DinG subfamily.</text>
</comment>
<dbReference type="InterPro" id="IPR045028">
    <property type="entry name" value="DinG/Rad3-like"/>
</dbReference>
<evidence type="ECO:0000313" key="17">
    <source>
        <dbReference type="EMBL" id="TYS41881.1"/>
    </source>
</evidence>
<sequence length="763" mass="87414">MTKSWRISARSLAEYVYRSGSIESGFAAASSMAEGTKAHKKIQGTYKEEDEHEVFLKEAVQHEEIEFLLEGRCDGIIQEDGELVIDEIKSTAKDLSAFDEDTHPVHWAQARCYAFMLAKERGLKKITVQLTYLQIHTEEEKRFRKVETLSFLEDYVKGLIADFYPYARLMLHHREKRDTSIKALPFPFQEYRKGQRNLAKAVYKSILDEKDLFAQAPTGTGKTISTAFPAIKAMGEGLLSRMVYLTAKTITRQAAEEAFSLMQQKGLHMHTVTITAKDKICFQEQAVCQKEHCPFADGFYDRLNDAVLDIFSHETAVDRTVIEKYAMKHTVCPFEFSLELAYAADSIICDYNYIFDPRVSLKRLHTEGKKKTALLIDEAHNLVDRARDMFSADLGKQNFLQLKRAYKNTAPQLNAAAKRMNDVFISFNKELKEESYRIHEELPEDLLEHLEDFALFAEKELISGRGDEGQELLLDTYFSVQAFLRISRLADERFVIYTEKAGKDVVLKLFCLDPSYLVQKMGKGFRSKLFFSATFQPFDYFKTMLGWNEDHYSLSLPSPFPKENAEVLALPLSTRYKDRSATGESLIRSVEKLAAERPGNYLIFFPSYQYMREIHERMKESSDIRMMVQEQGMAEGEREEFLSSFKEEPEESLLGFAVLGGIFSEGINLKGTRLGGVIIVGVGLPQLSLERNLIKDYFQAEGKNGYDYAYTFPGANKAAQAGGRLIRSEEDTGTILLIDDRFLQKRYEQLLPAEWFPLKRLTR</sequence>
<dbReference type="InterPro" id="IPR006555">
    <property type="entry name" value="ATP-dep_Helicase_C"/>
</dbReference>
<keyword evidence="13" id="KW-0234">DNA repair</keyword>
<evidence type="ECO:0000256" key="10">
    <source>
        <dbReference type="ARBA" id="ARBA00023004"/>
    </source>
</evidence>
<keyword evidence="7 17" id="KW-0347">Helicase</keyword>
<evidence type="ECO:0000256" key="12">
    <source>
        <dbReference type="ARBA" id="ARBA00023125"/>
    </source>
</evidence>
<keyword evidence="2" id="KW-0540">Nuclease</keyword>
<keyword evidence="11" id="KW-0411">Iron-sulfur</keyword>
<keyword evidence="5" id="KW-0227">DNA damage</keyword>
<dbReference type="Gene3D" id="3.90.320.10">
    <property type="match status" value="1"/>
</dbReference>
<dbReference type="GO" id="GO:0003677">
    <property type="term" value="F:DNA binding"/>
    <property type="evidence" value="ECO:0007669"/>
    <property type="project" value="UniProtKB-KW"/>
</dbReference>
<dbReference type="InterPro" id="IPR006554">
    <property type="entry name" value="Helicase-like_DEXD_c2"/>
</dbReference>